<protein>
    <recommendedName>
        <fullName evidence="1">NadR/Ttd14 AAA domain-containing protein</fullName>
    </recommendedName>
</protein>
<evidence type="ECO:0000313" key="2">
    <source>
        <dbReference type="EMBL" id="OUI80274.1"/>
    </source>
</evidence>
<comment type="caution">
    <text evidence="2">The sequence shown here is derived from an EMBL/GenBank/DDBJ whole genome shotgun (WGS) entry which is preliminary data.</text>
</comment>
<reference evidence="2 3" key="1">
    <citation type="submission" date="2014-06" db="EMBL/GenBank/DDBJ databases">
        <authorList>
            <person name="Ju J."/>
            <person name="Zhang J."/>
        </authorList>
    </citation>
    <scope>NUCLEOTIDE SEQUENCE [LARGE SCALE GENOMIC DNA]</scope>
    <source>
        <strain evidence="2">DmW_042</strain>
    </source>
</reference>
<dbReference type="EMBL" id="JOMM01000078">
    <property type="protein sequence ID" value="OUI80274.1"/>
    <property type="molecule type" value="Genomic_DNA"/>
</dbReference>
<dbReference type="SUPFAM" id="SSF52540">
    <property type="entry name" value="P-loop containing nucleoside triphosphate hydrolases"/>
    <property type="match status" value="1"/>
</dbReference>
<dbReference type="AlphaFoldDB" id="A0A251ZZV5"/>
<dbReference type="Gene3D" id="3.40.50.300">
    <property type="entry name" value="P-loop containing nucleotide triphosphate hydrolases"/>
    <property type="match status" value="1"/>
</dbReference>
<proteinExistence type="predicted"/>
<dbReference type="InterPro" id="IPR038727">
    <property type="entry name" value="NadR/Ttd14_AAA_dom"/>
</dbReference>
<dbReference type="InterPro" id="IPR027417">
    <property type="entry name" value="P-loop_NTPase"/>
</dbReference>
<name>A0A251ZZV5_9PROT</name>
<sequence length="196" mass="21551">MRRIPFRIAVAGTHSTGKTTFLTRLKELFELRGVAVAYVHDSAVNAKDKGFPILADHTFESTAWLMARAIELEAEATLAAEVILVDRPISDALGYLLAALRHTNRSIAPARAEALERICEAWVSEYDLAFLTVLDPSVELGAGRDGDALFRVRAAEEVTRVVDRFMPDRHLLCHGGEEAALALAIAAFEDYDREAS</sequence>
<accession>A0A251ZZV5</accession>
<dbReference type="Pfam" id="PF13521">
    <property type="entry name" value="AAA_28"/>
    <property type="match status" value="1"/>
</dbReference>
<evidence type="ECO:0000259" key="1">
    <source>
        <dbReference type="Pfam" id="PF13521"/>
    </source>
</evidence>
<feature type="domain" description="NadR/Ttd14 AAA" evidence="1">
    <location>
        <begin position="7"/>
        <end position="158"/>
    </location>
</feature>
<evidence type="ECO:0000313" key="3">
    <source>
        <dbReference type="Proteomes" id="UP000194565"/>
    </source>
</evidence>
<gene>
    <name evidence="2" type="ORF">HC62_17910</name>
</gene>
<dbReference type="Proteomes" id="UP000194565">
    <property type="component" value="Unassembled WGS sequence"/>
</dbReference>
<dbReference type="RefSeq" id="WP_086642124.1">
    <property type="nucleotide sequence ID" value="NZ_JOMM01000078.1"/>
</dbReference>
<organism evidence="2 3">
    <name type="scientific">Acetobacter tropicalis</name>
    <dbReference type="NCBI Taxonomy" id="104102"/>
    <lineage>
        <taxon>Bacteria</taxon>
        <taxon>Pseudomonadati</taxon>
        <taxon>Pseudomonadota</taxon>
        <taxon>Alphaproteobacteria</taxon>
        <taxon>Acetobacterales</taxon>
        <taxon>Acetobacteraceae</taxon>
        <taxon>Acetobacter</taxon>
    </lineage>
</organism>